<dbReference type="AlphaFoldDB" id="A0AA47NXT4"/>
<comment type="caution">
    <text evidence="2">The sequence shown here is derived from an EMBL/GenBank/DDBJ whole genome shotgun (WGS) entry which is preliminary data.</text>
</comment>
<feature type="region of interest" description="Disordered" evidence="1">
    <location>
        <begin position="239"/>
        <end position="285"/>
    </location>
</feature>
<keyword evidence="3" id="KW-1185">Reference proteome</keyword>
<dbReference type="EMBL" id="JAOPHQ010003475">
    <property type="protein sequence ID" value="KAK0142801.1"/>
    <property type="molecule type" value="Genomic_DNA"/>
</dbReference>
<name>A0AA47NXT4_MERPO</name>
<organism evidence="2 3">
    <name type="scientific">Merluccius polli</name>
    <name type="common">Benguela hake</name>
    <name type="synonym">Merluccius cadenati</name>
    <dbReference type="NCBI Taxonomy" id="89951"/>
    <lineage>
        <taxon>Eukaryota</taxon>
        <taxon>Metazoa</taxon>
        <taxon>Chordata</taxon>
        <taxon>Craniata</taxon>
        <taxon>Vertebrata</taxon>
        <taxon>Euteleostomi</taxon>
        <taxon>Actinopterygii</taxon>
        <taxon>Neopterygii</taxon>
        <taxon>Teleostei</taxon>
        <taxon>Neoteleostei</taxon>
        <taxon>Acanthomorphata</taxon>
        <taxon>Zeiogadaria</taxon>
        <taxon>Gadariae</taxon>
        <taxon>Gadiformes</taxon>
        <taxon>Gadoidei</taxon>
        <taxon>Merlucciidae</taxon>
        <taxon>Merluccius</taxon>
    </lineage>
</organism>
<evidence type="ECO:0000313" key="3">
    <source>
        <dbReference type="Proteomes" id="UP001174136"/>
    </source>
</evidence>
<gene>
    <name evidence="2" type="ORF">N1851_019273</name>
</gene>
<protein>
    <submittedName>
        <fullName evidence="2">Uncharacterized protein</fullName>
    </submittedName>
</protein>
<sequence length="526" mass="59666">MASVTRLLVILEEDSRIKLELPNGIPGSVDEVIEEIKNISGLTNEIRLQYYDADFGSWVNLTKTSDLKDLATLKVVQPPPVTLVFEPVDFSVNEANVHSQDDASISSSACSDVTLPVSDASSDTFRKEQWPKVFIIPTFSLSTESQLEAGNAEYQRNQVRLTPSSKMISDILERLADKVYSYRSYPSDADLSEVAQALTQTHPCLKEPGSFNHSYGWKQRLKTKMYNYRTYLKSHSSSSDELTVNSVKRKSPTDAHPAKNIKKPRRAESNHYPSLPHGETPESMEQERIALLTEVKKRNNGKTIREKMAQTFAFRRQEIVNKKASLEDIIERWPALFEVQEINAEFHRVTTIPLEARFMEKLDEKCFELIQVVRKKGGATREKTKLLPVVEKDTDIGTRREIALKCLIINMRESVDDLVQEFLVSEKEEAEHILQGATMAIYIIRDAQAAPKDIGIILEGQEVVNELPSVANAVAILMGLLYVLNMEYPKTLKQTFEYIQKVLMELDPKGMTTKVKKLYDQLYSTA</sequence>
<dbReference type="Proteomes" id="UP001174136">
    <property type="component" value="Unassembled WGS sequence"/>
</dbReference>
<dbReference type="PANTHER" id="PTHR31025">
    <property type="entry name" value="SI:CH211-196P9.1-RELATED"/>
    <property type="match status" value="1"/>
</dbReference>
<accession>A0AA47NXT4</accession>
<proteinExistence type="predicted"/>
<evidence type="ECO:0000313" key="2">
    <source>
        <dbReference type="EMBL" id="KAK0142801.1"/>
    </source>
</evidence>
<evidence type="ECO:0000256" key="1">
    <source>
        <dbReference type="SAM" id="MobiDB-lite"/>
    </source>
</evidence>
<reference evidence="2" key="1">
    <citation type="journal article" date="2023" name="Front. Mar. Sci.">
        <title>A new Merluccius polli reference genome to investigate the effects of global change in West African waters.</title>
        <authorList>
            <person name="Mateo J.L."/>
            <person name="Blanco-Fernandez C."/>
            <person name="Garcia-Vazquez E."/>
            <person name="Machado-Schiaffino G."/>
        </authorList>
    </citation>
    <scope>NUCLEOTIDE SEQUENCE</scope>
    <source>
        <strain evidence="2">C29</strain>
        <tissue evidence="2">Fin</tissue>
    </source>
</reference>
<dbReference type="PANTHER" id="PTHR31025:SF27">
    <property type="entry name" value="SI:CH211-193K19.2-RELATED"/>
    <property type="match status" value="1"/>
</dbReference>